<sequence>MLPRLLLLQRGAITDEMLIADRMLFRTDLYQWPMLQNHWRRVAKCLRWTDSHRQLYKRHMWVVLMYFVQLLLRMSIWSHQRFVQGRMWSRVFLLQQQLLLSVVSQRVLQQCACCAIRPVLCEWRAPHWSWMFIRLSGLYFWEL</sequence>
<evidence type="ECO:0000313" key="2">
    <source>
        <dbReference type="Proteomes" id="UP000230423"/>
    </source>
</evidence>
<keyword evidence="2" id="KW-1185">Reference proteome</keyword>
<reference evidence="1 2" key="1">
    <citation type="submission" date="2015-09" db="EMBL/GenBank/DDBJ databases">
        <title>Draft genome of the parasitic nematode Teladorsagia circumcincta isolate WARC Sus (inbred).</title>
        <authorList>
            <person name="Mitreva M."/>
        </authorList>
    </citation>
    <scope>NUCLEOTIDE SEQUENCE [LARGE SCALE GENOMIC DNA]</scope>
    <source>
        <strain evidence="1 2">S</strain>
    </source>
</reference>
<organism evidence="1 2">
    <name type="scientific">Teladorsagia circumcincta</name>
    <name type="common">Brown stomach worm</name>
    <name type="synonym">Ostertagia circumcincta</name>
    <dbReference type="NCBI Taxonomy" id="45464"/>
    <lineage>
        <taxon>Eukaryota</taxon>
        <taxon>Metazoa</taxon>
        <taxon>Ecdysozoa</taxon>
        <taxon>Nematoda</taxon>
        <taxon>Chromadorea</taxon>
        <taxon>Rhabditida</taxon>
        <taxon>Rhabditina</taxon>
        <taxon>Rhabditomorpha</taxon>
        <taxon>Strongyloidea</taxon>
        <taxon>Trichostrongylidae</taxon>
        <taxon>Teladorsagia</taxon>
    </lineage>
</organism>
<name>A0A2G9UU84_TELCI</name>
<dbReference type="EMBL" id="KZ345524">
    <property type="protein sequence ID" value="PIO73080.1"/>
    <property type="molecule type" value="Genomic_DNA"/>
</dbReference>
<proteinExistence type="predicted"/>
<accession>A0A2G9UU84</accession>
<dbReference type="Proteomes" id="UP000230423">
    <property type="component" value="Unassembled WGS sequence"/>
</dbReference>
<protein>
    <submittedName>
        <fullName evidence="1">Uncharacterized protein</fullName>
    </submittedName>
</protein>
<evidence type="ECO:0000313" key="1">
    <source>
        <dbReference type="EMBL" id="PIO73080.1"/>
    </source>
</evidence>
<gene>
    <name evidence="1" type="ORF">TELCIR_04959</name>
</gene>
<dbReference type="AlphaFoldDB" id="A0A2G9UU84"/>